<dbReference type="EMBL" id="CP042187">
    <property type="protein sequence ID" value="QDS69284.1"/>
    <property type="molecule type" value="Genomic_DNA"/>
</dbReference>
<protein>
    <submittedName>
        <fullName evidence="1">Uncharacterized protein</fullName>
    </submittedName>
</protein>
<name>A0A517L0X1_9PEZI</name>
<dbReference type="Proteomes" id="UP000316270">
    <property type="component" value="Chromosome 3"/>
</dbReference>
<sequence>MPTFESLPRELRQAILKIAFTDTVIADLDFSLKFQKYICNNYNYTKLRDSVPEHLQLAIKHAVAPARIYSYPLRAFASSTDTTALALREVFPDVEDDIAFVLRKALYKFEQRLIEKKKEYEEGSIFKSEWDTANSIYGRQAGIKFEMYDKGYGLCQHSRTQVSDRMKRNFDLVAKRLDMSYKRGWGQFQ</sequence>
<proteinExistence type="predicted"/>
<dbReference type="AlphaFoldDB" id="A0A517L0X1"/>
<accession>A0A517L0X1</accession>
<evidence type="ECO:0000313" key="2">
    <source>
        <dbReference type="Proteomes" id="UP000316270"/>
    </source>
</evidence>
<keyword evidence="2" id="KW-1185">Reference proteome</keyword>
<evidence type="ECO:0000313" key="1">
    <source>
        <dbReference type="EMBL" id="QDS69284.1"/>
    </source>
</evidence>
<dbReference type="OrthoDB" id="10513166at2759"/>
<gene>
    <name evidence="1" type="ORF">FKW77_002456</name>
</gene>
<reference evidence="1 2" key="1">
    <citation type="submission" date="2019-07" db="EMBL/GenBank/DDBJ databases">
        <title>Finished genome of Venturia effusa.</title>
        <authorList>
            <person name="Young C.A."/>
            <person name="Cox M.P."/>
            <person name="Ganley A.R.D."/>
            <person name="David W.J."/>
        </authorList>
    </citation>
    <scope>NUCLEOTIDE SEQUENCE [LARGE SCALE GENOMIC DNA]</scope>
    <source>
        <strain evidence="2">albino</strain>
    </source>
</reference>
<organism evidence="1 2">
    <name type="scientific">Venturia effusa</name>
    <dbReference type="NCBI Taxonomy" id="50376"/>
    <lineage>
        <taxon>Eukaryota</taxon>
        <taxon>Fungi</taxon>
        <taxon>Dikarya</taxon>
        <taxon>Ascomycota</taxon>
        <taxon>Pezizomycotina</taxon>
        <taxon>Dothideomycetes</taxon>
        <taxon>Pleosporomycetidae</taxon>
        <taxon>Venturiales</taxon>
        <taxon>Venturiaceae</taxon>
        <taxon>Venturia</taxon>
    </lineage>
</organism>